<dbReference type="Pfam" id="PF00071">
    <property type="entry name" value="Ras"/>
    <property type="match status" value="1"/>
</dbReference>
<comment type="similarity">
    <text evidence="5">Belongs to the iron/ascorbate-dependent oxidoreductase family.</text>
</comment>
<keyword evidence="3" id="KW-0342">GTP-binding</keyword>
<comment type="caution">
    <text evidence="7">The sequence shown here is derived from an EMBL/GenBank/DDBJ whole genome shotgun (WGS) entry which is preliminary data.</text>
</comment>
<dbReference type="InterPro" id="IPR001806">
    <property type="entry name" value="Small_GTPase"/>
</dbReference>
<dbReference type="GO" id="GO:0046872">
    <property type="term" value="F:metal ion binding"/>
    <property type="evidence" value="ECO:0007669"/>
    <property type="project" value="UniProtKB-KW"/>
</dbReference>
<dbReference type="Gene3D" id="3.40.50.300">
    <property type="entry name" value="P-loop containing nucleotide triphosphate hydrolases"/>
    <property type="match status" value="1"/>
</dbReference>
<dbReference type="InterPro" id="IPR005123">
    <property type="entry name" value="Oxoglu/Fe-dep_dioxygenase_dom"/>
</dbReference>
<keyword evidence="5" id="KW-0479">Metal-binding</keyword>
<dbReference type="PANTHER" id="PTHR47977">
    <property type="entry name" value="RAS-RELATED PROTEIN RAB"/>
    <property type="match status" value="1"/>
</dbReference>
<comment type="subcellular location">
    <subcellularLocation>
        <location evidence="4">Endomembrane system</location>
        <topology evidence="4">Lipid-anchor</topology>
    </subcellularLocation>
</comment>
<name>A0A6A6MGZ7_HEVBR</name>
<comment type="similarity">
    <text evidence="1">Belongs to the small GTPase superfamily. Rab family.</text>
</comment>
<reference evidence="7 8" key="1">
    <citation type="journal article" date="2020" name="Mol. Plant">
        <title>The Chromosome-Based Rubber Tree Genome Provides New Insights into Spurge Genome Evolution and Rubber Biosynthesis.</title>
        <authorList>
            <person name="Liu J."/>
            <person name="Shi C."/>
            <person name="Shi C.C."/>
            <person name="Li W."/>
            <person name="Zhang Q.J."/>
            <person name="Zhang Y."/>
            <person name="Li K."/>
            <person name="Lu H.F."/>
            <person name="Shi C."/>
            <person name="Zhu S.T."/>
            <person name="Xiao Z.Y."/>
            <person name="Nan H."/>
            <person name="Yue Y."/>
            <person name="Zhu X.G."/>
            <person name="Wu Y."/>
            <person name="Hong X.N."/>
            <person name="Fan G.Y."/>
            <person name="Tong Y."/>
            <person name="Zhang D."/>
            <person name="Mao C.L."/>
            <person name="Liu Y.L."/>
            <person name="Hao S.J."/>
            <person name="Liu W.Q."/>
            <person name="Lv M.Q."/>
            <person name="Zhang H.B."/>
            <person name="Liu Y."/>
            <person name="Hu-Tang G.R."/>
            <person name="Wang J.P."/>
            <person name="Wang J.H."/>
            <person name="Sun Y.H."/>
            <person name="Ni S.B."/>
            <person name="Chen W.B."/>
            <person name="Zhang X.C."/>
            <person name="Jiao Y.N."/>
            <person name="Eichler E.E."/>
            <person name="Li G.H."/>
            <person name="Liu X."/>
            <person name="Gao L.Z."/>
        </authorList>
    </citation>
    <scope>NUCLEOTIDE SEQUENCE [LARGE SCALE GENOMIC DNA]</scope>
    <source>
        <strain evidence="8">cv. GT1</strain>
        <tissue evidence="7">Leaf</tissue>
    </source>
</reference>
<evidence type="ECO:0000313" key="7">
    <source>
        <dbReference type="EMBL" id="KAF2311653.1"/>
    </source>
</evidence>
<evidence type="ECO:0000313" key="8">
    <source>
        <dbReference type="Proteomes" id="UP000467840"/>
    </source>
</evidence>
<dbReference type="FunFam" id="3.40.50.300:FF:001447">
    <property type="entry name" value="Ras-related protein Rab-1B"/>
    <property type="match status" value="1"/>
</dbReference>
<dbReference type="Pfam" id="PF03171">
    <property type="entry name" value="2OG-FeII_Oxy"/>
    <property type="match status" value="1"/>
</dbReference>
<dbReference type="SUPFAM" id="SSF52540">
    <property type="entry name" value="P-loop containing nucleoside triphosphate hydrolases"/>
    <property type="match status" value="1"/>
</dbReference>
<dbReference type="EMBL" id="JAAGAX010000006">
    <property type="protein sequence ID" value="KAF2311653.1"/>
    <property type="molecule type" value="Genomic_DNA"/>
</dbReference>
<evidence type="ECO:0000256" key="4">
    <source>
        <dbReference type="ARBA" id="ARBA00037868"/>
    </source>
</evidence>
<gene>
    <name evidence="7" type="ORF">GH714_025630</name>
</gene>
<protein>
    <recommendedName>
        <fullName evidence="6">Fe2OG dioxygenase domain-containing protein</fullName>
    </recommendedName>
</protein>
<sequence length="398" mass="44874">MTESLGLGPTYLINKMEEGAQVMAVNSYPRCPSPDMALGLPPHSDYSCLTILLQSSPGLEITDPGDGKWKIVPEFQGTLQVHVGDHLEVLSNGLYRSILHRGTVNSERTRISIASLHSLGMDEKMGTAKELVDDQHAEEYKESSFRDFLNFLSNNDIGEGKSFKNVEVGNKTDSITARIEGLTIEGDMILTVMDDSYLDSYISTIGVDFKIRTVEQDGKTIKLQIWDTAGQERFRTITSSYYRGAHGIIIVYDVTDQESFNNVKQWLNEIDRYASENVNKLLVGNKCDLTANKVVSYETAKAFADEIGIPFMETSAKNSTNVEQALWQWLQTSRTGWQVNQQQTMQGHLLCRYVDNLLTRSLDAALLNWLWTVLTWHGCIRKWLLNCPGVIDYSHVKR</sequence>
<dbReference type="GO" id="GO:0012505">
    <property type="term" value="C:endomembrane system"/>
    <property type="evidence" value="ECO:0007669"/>
    <property type="project" value="UniProtKB-SubCell"/>
</dbReference>
<dbReference type="InterPro" id="IPR027443">
    <property type="entry name" value="IPNS-like_sf"/>
</dbReference>
<evidence type="ECO:0000256" key="5">
    <source>
        <dbReference type="RuleBase" id="RU003682"/>
    </source>
</evidence>
<dbReference type="InterPro" id="IPR027417">
    <property type="entry name" value="P-loop_NTPase"/>
</dbReference>
<keyword evidence="5" id="KW-0560">Oxidoreductase</keyword>
<accession>A0A6A6MGZ7</accession>
<dbReference type="PRINTS" id="PR00449">
    <property type="entry name" value="RASTRNSFRMNG"/>
</dbReference>
<dbReference type="Gene3D" id="2.60.120.330">
    <property type="entry name" value="B-lactam Antibiotic, Isopenicillin N Synthase, Chain"/>
    <property type="match status" value="1"/>
</dbReference>
<evidence type="ECO:0000259" key="6">
    <source>
        <dbReference type="PROSITE" id="PS51471"/>
    </source>
</evidence>
<dbReference type="PROSITE" id="PS51471">
    <property type="entry name" value="FE2OG_OXY"/>
    <property type="match status" value="1"/>
</dbReference>
<dbReference type="SMART" id="SM00177">
    <property type="entry name" value="ARF"/>
    <property type="match status" value="1"/>
</dbReference>
<dbReference type="NCBIfam" id="TIGR00231">
    <property type="entry name" value="small_GTP"/>
    <property type="match status" value="1"/>
</dbReference>
<evidence type="ECO:0000256" key="2">
    <source>
        <dbReference type="ARBA" id="ARBA00022741"/>
    </source>
</evidence>
<dbReference type="GO" id="GO:0016491">
    <property type="term" value="F:oxidoreductase activity"/>
    <property type="evidence" value="ECO:0007669"/>
    <property type="project" value="UniProtKB-KW"/>
</dbReference>
<dbReference type="Proteomes" id="UP000467840">
    <property type="component" value="Chromosome 14"/>
</dbReference>
<dbReference type="AlphaFoldDB" id="A0A6A6MGZ7"/>
<keyword evidence="8" id="KW-1185">Reference proteome</keyword>
<dbReference type="GO" id="GO:0005525">
    <property type="term" value="F:GTP binding"/>
    <property type="evidence" value="ECO:0007669"/>
    <property type="project" value="UniProtKB-KW"/>
</dbReference>
<proteinExistence type="inferred from homology"/>
<dbReference type="PROSITE" id="PS51417">
    <property type="entry name" value="ARF"/>
    <property type="match status" value="1"/>
</dbReference>
<evidence type="ECO:0000256" key="3">
    <source>
        <dbReference type="ARBA" id="ARBA00023134"/>
    </source>
</evidence>
<evidence type="ECO:0000256" key="1">
    <source>
        <dbReference type="ARBA" id="ARBA00006270"/>
    </source>
</evidence>
<dbReference type="SMART" id="SM00173">
    <property type="entry name" value="RAS"/>
    <property type="match status" value="1"/>
</dbReference>
<organism evidence="7 8">
    <name type="scientific">Hevea brasiliensis</name>
    <name type="common">Para rubber tree</name>
    <name type="synonym">Siphonia brasiliensis</name>
    <dbReference type="NCBI Taxonomy" id="3981"/>
    <lineage>
        <taxon>Eukaryota</taxon>
        <taxon>Viridiplantae</taxon>
        <taxon>Streptophyta</taxon>
        <taxon>Embryophyta</taxon>
        <taxon>Tracheophyta</taxon>
        <taxon>Spermatophyta</taxon>
        <taxon>Magnoliopsida</taxon>
        <taxon>eudicotyledons</taxon>
        <taxon>Gunneridae</taxon>
        <taxon>Pentapetalae</taxon>
        <taxon>rosids</taxon>
        <taxon>fabids</taxon>
        <taxon>Malpighiales</taxon>
        <taxon>Euphorbiaceae</taxon>
        <taxon>Crotonoideae</taxon>
        <taxon>Micrandreae</taxon>
        <taxon>Hevea</taxon>
    </lineage>
</organism>
<dbReference type="SMART" id="SM00174">
    <property type="entry name" value="RHO"/>
    <property type="match status" value="1"/>
</dbReference>
<dbReference type="InterPro" id="IPR005225">
    <property type="entry name" value="Small_GTP-bd"/>
</dbReference>
<dbReference type="InterPro" id="IPR050227">
    <property type="entry name" value="Rab"/>
</dbReference>
<dbReference type="InterPro" id="IPR044861">
    <property type="entry name" value="IPNS-like_FE2OG_OXY"/>
</dbReference>
<keyword evidence="2" id="KW-0547">Nucleotide-binding</keyword>
<dbReference type="SUPFAM" id="SSF51197">
    <property type="entry name" value="Clavaminate synthase-like"/>
    <property type="match status" value="1"/>
</dbReference>
<dbReference type="GO" id="GO:0003924">
    <property type="term" value="F:GTPase activity"/>
    <property type="evidence" value="ECO:0007669"/>
    <property type="project" value="InterPro"/>
</dbReference>
<feature type="domain" description="Fe2OG dioxygenase" evidence="6">
    <location>
        <begin position="19"/>
        <end position="119"/>
    </location>
</feature>
<dbReference type="SMART" id="SM00176">
    <property type="entry name" value="RAN"/>
    <property type="match status" value="1"/>
</dbReference>
<dbReference type="PROSITE" id="PS51419">
    <property type="entry name" value="RAB"/>
    <property type="match status" value="1"/>
</dbReference>
<dbReference type="SMART" id="SM00175">
    <property type="entry name" value="RAB"/>
    <property type="match status" value="1"/>
</dbReference>
<dbReference type="PROSITE" id="PS51421">
    <property type="entry name" value="RAS"/>
    <property type="match status" value="1"/>
</dbReference>
<keyword evidence="5" id="KW-0408">Iron</keyword>
<dbReference type="PROSITE" id="PS51420">
    <property type="entry name" value="RHO"/>
    <property type="match status" value="1"/>
</dbReference>